<accession>A0A3Q3XBW6</accession>
<dbReference type="PROSITE" id="PS51406">
    <property type="entry name" value="FIBRINOGEN_C_2"/>
    <property type="match status" value="1"/>
</dbReference>
<sequence length="329" mass="37931">MAKENLSIVVLGVTLLLLAETWAQGPKKRLAPPKPPKAQCCDEVRSLKVQVANLTSLLQELSRKQETDLMNVVRQIMELDKQNRQQEARVTEAESKYSEINNRVEIMQLQTLQSATQTSSDAIYDCASLYNKNYRISGEYKLPKDDFLGTPELSVFCDMETNGGGWTLIQRRKIGLTSFNRDWKQYKSGFGSIRGDFWLGNDNIFRLTRQPRQTRYAEYGFFRVDNELNSYKLFIANYSGNAGDSLRYHNNTNFSTNDKDNDKCVDHCAGLRKGGYWYNCCTDSNLNGAFYRYREHTKNSNGITWYGWHGSNYSLKKVEMKVRPVDFQP</sequence>
<evidence type="ECO:0000256" key="2">
    <source>
        <dbReference type="ARBA" id="ARBA00022525"/>
    </source>
</evidence>
<dbReference type="PANTHER" id="PTHR47221">
    <property type="entry name" value="FIBRINOGEN ALPHA CHAIN"/>
    <property type="match status" value="1"/>
</dbReference>
<dbReference type="InterPro" id="IPR014716">
    <property type="entry name" value="Fibrinogen_a/b/g_C_1"/>
</dbReference>
<keyword evidence="11" id="KW-1185">Reference proteome</keyword>
<comment type="subcellular location">
    <subcellularLocation>
        <location evidence="1">Secreted</location>
    </subcellularLocation>
</comment>
<dbReference type="PANTHER" id="PTHR47221:SF6">
    <property type="entry name" value="FIBRINOGEN ALPHA CHAIN"/>
    <property type="match status" value="1"/>
</dbReference>
<keyword evidence="2" id="KW-0964">Secreted</keyword>
<evidence type="ECO:0000256" key="7">
    <source>
        <dbReference type="SAM" id="Coils"/>
    </source>
</evidence>
<evidence type="ECO:0000256" key="4">
    <source>
        <dbReference type="ARBA" id="ARBA00023054"/>
    </source>
</evidence>
<dbReference type="Proteomes" id="UP000261620">
    <property type="component" value="Unplaced"/>
</dbReference>
<keyword evidence="6" id="KW-0325">Glycoprotein</keyword>
<dbReference type="STRING" id="94237.ENSMMOP00000019921"/>
<keyword evidence="3 8" id="KW-0732">Signal</keyword>
<keyword evidence="5" id="KW-1015">Disulfide bond</keyword>
<feature type="signal peptide" evidence="8">
    <location>
        <begin position="1"/>
        <end position="23"/>
    </location>
</feature>
<proteinExistence type="predicted"/>
<evidence type="ECO:0000256" key="5">
    <source>
        <dbReference type="ARBA" id="ARBA00023157"/>
    </source>
</evidence>
<evidence type="ECO:0000256" key="1">
    <source>
        <dbReference type="ARBA" id="ARBA00004613"/>
    </source>
</evidence>
<organism evidence="10 11">
    <name type="scientific">Mola mola</name>
    <name type="common">Ocean sunfish</name>
    <name type="synonym">Tetraodon mola</name>
    <dbReference type="NCBI Taxonomy" id="94237"/>
    <lineage>
        <taxon>Eukaryota</taxon>
        <taxon>Metazoa</taxon>
        <taxon>Chordata</taxon>
        <taxon>Craniata</taxon>
        <taxon>Vertebrata</taxon>
        <taxon>Euteleostomi</taxon>
        <taxon>Actinopterygii</taxon>
        <taxon>Neopterygii</taxon>
        <taxon>Teleostei</taxon>
        <taxon>Neoteleostei</taxon>
        <taxon>Acanthomorphata</taxon>
        <taxon>Eupercaria</taxon>
        <taxon>Tetraodontiformes</taxon>
        <taxon>Molidae</taxon>
        <taxon>Mola</taxon>
    </lineage>
</organism>
<dbReference type="SMART" id="SM00186">
    <property type="entry name" value="FBG"/>
    <property type="match status" value="1"/>
</dbReference>
<dbReference type="Gene3D" id="3.90.215.10">
    <property type="entry name" value="Gamma Fibrinogen, chain A, domain 1"/>
    <property type="match status" value="1"/>
</dbReference>
<evidence type="ECO:0000259" key="9">
    <source>
        <dbReference type="PROSITE" id="PS51406"/>
    </source>
</evidence>
<dbReference type="NCBIfam" id="NF040941">
    <property type="entry name" value="GGGWT_bact"/>
    <property type="match status" value="1"/>
</dbReference>
<dbReference type="CDD" id="cd00087">
    <property type="entry name" value="FReD"/>
    <property type="match status" value="1"/>
</dbReference>
<dbReference type="OMA" id="GWHGANY"/>
<dbReference type="AlphaFoldDB" id="A0A3Q3XBW6"/>
<dbReference type="InterPro" id="IPR037579">
    <property type="entry name" value="FIB_ANG-like"/>
</dbReference>
<evidence type="ECO:0000256" key="8">
    <source>
        <dbReference type="SAM" id="SignalP"/>
    </source>
</evidence>
<evidence type="ECO:0000256" key="6">
    <source>
        <dbReference type="ARBA" id="ARBA00023180"/>
    </source>
</evidence>
<dbReference type="Pfam" id="PF00147">
    <property type="entry name" value="Fibrinogen_C"/>
    <property type="match status" value="1"/>
</dbReference>
<feature type="coiled-coil region" evidence="7">
    <location>
        <begin position="44"/>
        <end position="110"/>
    </location>
</feature>
<protein>
    <recommendedName>
        <fullName evidence="9">Fibrinogen C-terminal domain-containing protein</fullName>
    </recommendedName>
</protein>
<name>A0A3Q3XBW6_MOLML</name>
<evidence type="ECO:0000313" key="11">
    <source>
        <dbReference type="Proteomes" id="UP000261620"/>
    </source>
</evidence>
<evidence type="ECO:0000313" key="10">
    <source>
        <dbReference type="Ensembl" id="ENSMMOP00000019921.1"/>
    </source>
</evidence>
<keyword evidence="4 7" id="KW-0175">Coiled coil</keyword>
<reference evidence="10" key="2">
    <citation type="submission" date="2025-09" db="UniProtKB">
        <authorList>
            <consortium name="Ensembl"/>
        </authorList>
    </citation>
    <scope>IDENTIFICATION</scope>
</reference>
<evidence type="ECO:0000256" key="3">
    <source>
        <dbReference type="ARBA" id="ARBA00022729"/>
    </source>
</evidence>
<dbReference type="InterPro" id="IPR036056">
    <property type="entry name" value="Fibrinogen-like_C"/>
</dbReference>
<dbReference type="GO" id="GO:0005576">
    <property type="term" value="C:extracellular region"/>
    <property type="evidence" value="ECO:0007669"/>
    <property type="project" value="UniProtKB-SubCell"/>
</dbReference>
<dbReference type="GO" id="GO:0007596">
    <property type="term" value="P:blood coagulation"/>
    <property type="evidence" value="ECO:0007669"/>
    <property type="project" value="InterPro"/>
</dbReference>
<dbReference type="SUPFAM" id="SSF56496">
    <property type="entry name" value="Fibrinogen C-terminal domain-like"/>
    <property type="match status" value="1"/>
</dbReference>
<reference evidence="10" key="1">
    <citation type="submission" date="2025-08" db="UniProtKB">
        <authorList>
            <consortium name="Ensembl"/>
        </authorList>
    </citation>
    <scope>IDENTIFICATION</scope>
</reference>
<dbReference type="Ensembl" id="ENSMMOT00000020254.1">
    <property type="protein sequence ID" value="ENSMMOP00000019921.1"/>
    <property type="gene ID" value="ENSMMOG00000015125.1"/>
</dbReference>
<feature type="chain" id="PRO_5018588187" description="Fibrinogen C-terminal domain-containing protein" evidence="8">
    <location>
        <begin position="24"/>
        <end position="329"/>
    </location>
</feature>
<feature type="domain" description="Fibrinogen C-terminal" evidence="9">
    <location>
        <begin position="117"/>
        <end position="326"/>
    </location>
</feature>
<dbReference type="InterPro" id="IPR002181">
    <property type="entry name" value="Fibrinogen_a/b/g_C_dom"/>
</dbReference>
<dbReference type="FunFam" id="3.90.215.10:FF:000001">
    <property type="entry name" value="Tenascin isoform 1"/>
    <property type="match status" value="1"/>
</dbReference>